<keyword evidence="1 2" id="KW-0238">DNA-binding</keyword>
<dbReference type="PROSITE" id="PS50935">
    <property type="entry name" value="SSB"/>
    <property type="match status" value="1"/>
</dbReference>
<evidence type="ECO:0000313" key="5">
    <source>
        <dbReference type="EMBL" id="CAM96445.1"/>
    </source>
</evidence>
<dbReference type="GO" id="GO:0009295">
    <property type="term" value="C:nucleoid"/>
    <property type="evidence" value="ECO:0007669"/>
    <property type="project" value="TreeGrafter"/>
</dbReference>
<dbReference type="InterPro" id="IPR000424">
    <property type="entry name" value="Primosome_PriB/ssb"/>
</dbReference>
<geneLocation type="plasmid" evidence="5 6">
    <name>pQBR103</name>
</geneLocation>
<sequence>MAKRGVNTVTIIGTMGSDPKVQQFNNGSTTVVSLATSESWTDKQSGSKVEETEWHRIVLKGRHADVVAQGGRKGRDLYVVGKLKSRKYTVGSVEKSITEIIVDDFDGQCHFVESASASIRTSSAPAQRESRPQQASQPQGQRHPAPNRQSSQSPPEHADFTPPPPQMDDMPEYDESFFRNVPV</sequence>
<dbReference type="EMBL" id="AM235768">
    <property type="protein sequence ID" value="CAM96445.1"/>
    <property type="molecule type" value="Genomic_DNA"/>
</dbReference>
<proteinExistence type="inferred from homology"/>
<dbReference type="SUPFAM" id="SSF50249">
    <property type="entry name" value="Nucleic acid-binding proteins"/>
    <property type="match status" value="1"/>
</dbReference>
<evidence type="ECO:0000313" key="6">
    <source>
        <dbReference type="Proteomes" id="UP000002332"/>
    </source>
</evidence>
<dbReference type="PANTHER" id="PTHR10302:SF27">
    <property type="entry name" value="SINGLE-STRANDED DNA-BINDING PROTEIN"/>
    <property type="match status" value="1"/>
</dbReference>
<dbReference type="GO" id="GO:0003697">
    <property type="term" value="F:single-stranded DNA binding"/>
    <property type="evidence" value="ECO:0007669"/>
    <property type="project" value="UniProtKB-UniRule"/>
</dbReference>
<dbReference type="Pfam" id="PF00436">
    <property type="entry name" value="SSB"/>
    <property type="match status" value="1"/>
</dbReference>
<organism evidence="5 6">
    <name type="scientific">Pseudomonas fluorescens (strain SBW25)</name>
    <dbReference type="NCBI Taxonomy" id="216595"/>
    <lineage>
        <taxon>Bacteria</taxon>
        <taxon>Pseudomonadati</taxon>
        <taxon>Pseudomonadota</taxon>
        <taxon>Gammaproteobacteria</taxon>
        <taxon>Pseudomonadales</taxon>
        <taxon>Pseudomonadaceae</taxon>
        <taxon>Pseudomonas</taxon>
    </lineage>
</organism>
<dbReference type="InterPro" id="IPR011344">
    <property type="entry name" value="ssDNA-bd"/>
</dbReference>
<dbReference type="Proteomes" id="UP000002332">
    <property type="component" value="Plasmid pQBR103"/>
</dbReference>
<evidence type="ECO:0000256" key="2">
    <source>
        <dbReference type="HAMAP-Rule" id="MF_00984"/>
    </source>
</evidence>
<dbReference type="CDD" id="cd04496">
    <property type="entry name" value="SSB_OBF"/>
    <property type="match status" value="1"/>
</dbReference>
<evidence type="ECO:0000256" key="4">
    <source>
        <dbReference type="SAM" id="MobiDB-lite"/>
    </source>
</evidence>
<dbReference type="HAMAP" id="MF_00984">
    <property type="entry name" value="SSB"/>
    <property type="match status" value="1"/>
</dbReference>
<comment type="subunit">
    <text evidence="2">Homotetramer.</text>
</comment>
<dbReference type="InterPro" id="IPR012340">
    <property type="entry name" value="NA-bd_OB-fold"/>
</dbReference>
<gene>
    <name evidence="5" type="ordered locus">pQBR0413</name>
</gene>
<accession>A4V7V9</accession>
<protein>
    <recommendedName>
        <fullName evidence="2 3">Single-stranded DNA-binding protein</fullName>
        <shortName evidence="2">SSB</shortName>
    </recommendedName>
</protein>
<dbReference type="Gene3D" id="2.40.50.140">
    <property type="entry name" value="Nucleic acid-binding proteins"/>
    <property type="match status" value="1"/>
</dbReference>
<evidence type="ECO:0000256" key="1">
    <source>
        <dbReference type="ARBA" id="ARBA00023125"/>
    </source>
</evidence>
<reference evidence="5 6" key="1">
    <citation type="journal article" date="2007" name="ISME J.">
        <title>Sequence-based analysis of pQBR103; a representative of a unique, transfer-proficient mega plasmid resident in the microbial community of sugar beet.</title>
        <authorList>
            <person name="Tett A."/>
            <person name="Spiers A.J."/>
            <person name="Crossman L.C."/>
            <person name="Ager D."/>
            <person name="Ciric L."/>
            <person name="Dow J.M."/>
            <person name="Fry J.C."/>
            <person name="Harris D."/>
            <person name="Lilley A."/>
            <person name="Oliver A."/>
            <person name="Parkhill J."/>
            <person name="Quail M.A."/>
            <person name="Rainey P.B."/>
            <person name="Saunders N.J."/>
            <person name="Seeger K."/>
            <person name="Snyder L.A.S."/>
            <person name="Squares R."/>
            <person name="Thomas C.M."/>
            <person name="Turner S.L."/>
            <person name="Zhang X.-X."/>
            <person name="Field D."/>
            <person name="Bailey M.J."/>
        </authorList>
    </citation>
    <scope>NUCLEOTIDE SEQUENCE [LARGE SCALE GENOMIC DNA]</scope>
    <source>
        <strain evidence="5 6">SBW25</strain>
    </source>
</reference>
<keyword evidence="5" id="KW-0614">Plasmid</keyword>
<dbReference type="GO" id="GO:0006260">
    <property type="term" value="P:DNA replication"/>
    <property type="evidence" value="ECO:0007669"/>
    <property type="project" value="InterPro"/>
</dbReference>
<feature type="region of interest" description="Disordered" evidence="4">
    <location>
        <begin position="117"/>
        <end position="183"/>
    </location>
</feature>
<evidence type="ECO:0000256" key="3">
    <source>
        <dbReference type="RuleBase" id="RU000524"/>
    </source>
</evidence>
<comment type="caution">
    <text evidence="2">Lacks conserved residue(s) required for the propagation of feature annotation.</text>
</comment>
<name>A4V7V9_PSEFS</name>
<dbReference type="AlphaFoldDB" id="A4V7V9"/>
<dbReference type="NCBIfam" id="TIGR00621">
    <property type="entry name" value="ssb"/>
    <property type="match status" value="1"/>
</dbReference>
<dbReference type="RefSeq" id="WP_011923220.1">
    <property type="nucleotide sequence ID" value="NC_009444.1"/>
</dbReference>
<dbReference type="PANTHER" id="PTHR10302">
    <property type="entry name" value="SINGLE-STRANDED DNA-BINDING PROTEIN"/>
    <property type="match status" value="1"/>
</dbReference>